<dbReference type="OrthoDB" id="5337308at2759"/>
<keyword evidence="1" id="KW-0732">Signal</keyword>
<evidence type="ECO:0000313" key="3">
    <source>
        <dbReference type="Proteomes" id="UP000799771"/>
    </source>
</evidence>
<dbReference type="GeneID" id="54403861"/>
<feature type="chain" id="PRO_5025686601" evidence="1">
    <location>
        <begin position="20"/>
        <end position="483"/>
    </location>
</feature>
<feature type="signal peptide" evidence="1">
    <location>
        <begin position="1"/>
        <end position="19"/>
    </location>
</feature>
<dbReference type="EMBL" id="ML977502">
    <property type="protein sequence ID" value="KAF2131792.1"/>
    <property type="molecule type" value="Genomic_DNA"/>
</dbReference>
<sequence length="483" mass="54148">MRGFALFLVLVSFIALLNGRVVDFTTTLNNLSLPLVDGLDKFDEPVGTDDAHDFYPPVPASGLDWDPAVLANDELWKEYVDKGEHNLCLMRATDEGAAALITDNPTPNTAKSPFRGNLKNALKRWGWNQRAYETWWECDFDRQEMTATFEGLGINPYPAVDDEEQPTDDGHNECFSIVHYNPSQFVDPDSPYPVMTPVTEQQYQVDGNWKRATGAYFEFAVNKVDGAIFGRTLNSPTHAVLDDKTSWGRAASPGELPELRHASDIFWGYWYRDNPNYRNLRYYGANTVINEHTVLLAARALHNAGETLSGWPGATFATDTDEGKALIASPIGNTIVNLLVRRKAELGIKYITKVTIVSTDNPKKKGPGSLKDVLHVIFHIEDYQEEEELGIEVKVEAEGPGKREIVDDDMNATPEMAYTDWTPATPCSNELWNRYIAKGNRFSCLFPLSDQDAGVAIGDARQPPSARSAWPRDLNGKWYRRLH</sequence>
<organism evidence="2 3">
    <name type="scientific">Dothidotthia symphoricarpi CBS 119687</name>
    <dbReference type="NCBI Taxonomy" id="1392245"/>
    <lineage>
        <taxon>Eukaryota</taxon>
        <taxon>Fungi</taxon>
        <taxon>Dikarya</taxon>
        <taxon>Ascomycota</taxon>
        <taxon>Pezizomycotina</taxon>
        <taxon>Dothideomycetes</taxon>
        <taxon>Pleosporomycetidae</taxon>
        <taxon>Pleosporales</taxon>
        <taxon>Dothidotthiaceae</taxon>
        <taxon>Dothidotthia</taxon>
    </lineage>
</organism>
<name>A0A6A6AIK1_9PLEO</name>
<accession>A0A6A6AIK1</accession>
<reference evidence="2" key="1">
    <citation type="journal article" date="2020" name="Stud. Mycol.">
        <title>101 Dothideomycetes genomes: a test case for predicting lifestyles and emergence of pathogens.</title>
        <authorList>
            <person name="Haridas S."/>
            <person name="Albert R."/>
            <person name="Binder M."/>
            <person name="Bloem J."/>
            <person name="Labutti K."/>
            <person name="Salamov A."/>
            <person name="Andreopoulos B."/>
            <person name="Baker S."/>
            <person name="Barry K."/>
            <person name="Bills G."/>
            <person name="Bluhm B."/>
            <person name="Cannon C."/>
            <person name="Castanera R."/>
            <person name="Culley D."/>
            <person name="Daum C."/>
            <person name="Ezra D."/>
            <person name="Gonzalez J."/>
            <person name="Henrissat B."/>
            <person name="Kuo A."/>
            <person name="Liang C."/>
            <person name="Lipzen A."/>
            <person name="Lutzoni F."/>
            <person name="Magnuson J."/>
            <person name="Mondo S."/>
            <person name="Nolan M."/>
            <person name="Ohm R."/>
            <person name="Pangilinan J."/>
            <person name="Park H.-J."/>
            <person name="Ramirez L."/>
            <person name="Alfaro M."/>
            <person name="Sun H."/>
            <person name="Tritt A."/>
            <person name="Yoshinaga Y."/>
            <person name="Zwiers L.-H."/>
            <person name="Turgeon B."/>
            <person name="Goodwin S."/>
            <person name="Spatafora J."/>
            <person name="Crous P."/>
            <person name="Grigoriev I."/>
        </authorList>
    </citation>
    <scope>NUCLEOTIDE SEQUENCE</scope>
    <source>
        <strain evidence="2">CBS 119687</strain>
    </source>
</reference>
<dbReference type="RefSeq" id="XP_033526179.1">
    <property type="nucleotide sequence ID" value="XM_033663429.1"/>
</dbReference>
<protein>
    <submittedName>
        <fullName evidence="2">Uncharacterized protein</fullName>
    </submittedName>
</protein>
<dbReference type="AlphaFoldDB" id="A0A6A6AIK1"/>
<evidence type="ECO:0000256" key="1">
    <source>
        <dbReference type="SAM" id="SignalP"/>
    </source>
</evidence>
<keyword evidence="3" id="KW-1185">Reference proteome</keyword>
<dbReference type="Proteomes" id="UP000799771">
    <property type="component" value="Unassembled WGS sequence"/>
</dbReference>
<gene>
    <name evidence="2" type="ORF">P153DRAFT_285911</name>
</gene>
<evidence type="ECO:0000313" key="2">
    <source>
        <dbReference type="EMBL" id="KAF2131792.1"/>
    </source>
</evidence>
<proteinExistence type="predicted"/>